<name>A0A0A9FZS1_ARUDO</name>
<sequence length="9" mass="1049">MCIEIGKQK</sequence>
<evidence type="ECO:0000313" key="1">
    <source>
        <dbReference type="EMBL" id="JAE17762.1"/>
    </source>
</evidence>
<reference evidence="1" key="2">
    <citation type="journal article" date="2015" name="Data Brief">
        <title>Shoot transcriptome of the giant reed, Arundo donax.</title>
        <authorList>
            <person name="Barrero R.A."/>
            <person name="Guerrero F.D."/>
            <person name="Moolhuijzen P."/>
            <person name="Goolsby J.A."/>
            <person name="Tidwell J."/>
            <person name="Bellgard S.E."/>
            <person name="Bellgard M.I."/>
        </authorList>
    </citation>
    <scope>NUCLEOTIDE SEQUENCE</scope>
    <source>
        <tissue evidence="1">Shoot tissue taken approximately 20 cm above the soil surface</tissue>
    </source>
</reference>
<accession>A0A0A9FZS1</accession>
<organism evidence="1">
    <name type="scientific">Arundo donax</name>
    <name type="common">Giant reed</name>
    <name type="synonym">Donax arundinaceus</name>
    <dbReference type="NCBI Taxonomy" id="35708"/>
    <lineage>
        <taxon>Eukaryota</taxon>
        <taxon>Viridiplantae</taxon>
        <taxon>Streptophyta</taxon>
        <taxon>Embryophyta</taxon>
        <taxon>Tracheophyta</taxon>
        <taxon>Spermatophyta</taxon>
        <taxon>Magnoliopsida</taxon>
        <taxon>Liliopsida</taxon>
        <taxon>Poales</taxon>
        <taxon>Poaceae</taxon>
        <taxon>PACMAD clade</taxon>
        <taxon>Arundinoideae</taxon>
        <taxon>Arundineae</taxon>
        <taxon>Arundo</taxon>
    </lineage>
</organism>
<protein>
    <submittedName>
        <fullName evidence="1">Uncharacterized protein</fullName>
    </submittedName>
</protein>
<dbReference type="EMBL" id="GBRH01180134">
    <property type="protein sequence ID" value="JAE17762.1"/>
    <property type="molecule type" value="Transcribed_RNA"/>
</dbReference>
<proteinExistence type="predicted"/>
<reference evidence="1" key="1">
    <citation type="submission" date="2014-09" db="EMBL/GenBank/DDBJ databases">
        <authorList>
            <person name="Magalhaes I.L.F."/>
            <person name="Oliveira U."/>
            <person name="Santos F.R."/>
            <person name="Vidigal T.H.D.A."/>
            <person name="Brescovit A.D."/>
            <person name="Santos A.J."/>
        </authorList>
    </citation>
    <scope>NUCLEOTIDE SEQUENCE</scope>
    <source>
        <tissue evidence="1">Shoot tissue taken approximately 20 cm above the soil surface</tissue>
    </source>
</reference>